<accession>A0ABV6LW79</accession>
<dbReference type="InterPro" id="IPR011042">
    <property type="entry name" value="6-blade_b-propeller_TolB-like"/>
</dbReference>
<sequence length="280" mass="30280">MAETRLLATGFGFTEGPLFDAATGEVIFSDLLMDVRRAWHPRHGVRVVKTPTHRANGLAFDREHRLIACEHTTSRVVREEPDGECRVLADRWDGRELNSPNDVIVSRSGHVYFTDPTYGRRARLGLARPTELDFQGVYRIDPTTGGLDLLATDFAQPNGLCLAPDERTLYVADTERAEVRRVALVGGVPAGPWSVLAGGLAASGRPGRPDGMACTERGDVLVTGPEGIHAFTPQGVPAGVIPVPERAHNMAWGGPDRRDLYIAAAGSLYVRRMPVPGTAA</sequence>
<dbReference type="RefSeq" id="WP_377244937.1">
    <property type="nucleotide sequence ID" value="NZ_JBHLUH010000004.1"/>
</dbReference>
<dbReference type="Pfam" id="PF08450">
    <property type="entry name" value="SGL"/>
    <property type="match status" value="1"/>
</dbReference>
<comment type="similarity">
    <text evidence="1">Belongs to the SMP-30/CGR1 family.</text>
</comment>
<evidence type="ECO:0000313" key="5">
    <source>
        <dbReference type="Proteomes" id="UP001589867"/>
    </source>
</evidence>
<protein>
    <submittedName>
        <fullName evidence="4">SMP-30/gluconolactonase/LRE family protein</fullName>
    </submittedName>
</protein>
<keyword evidence="5" id="KW-1185">Reference proteome</keyword>
<proteinExistence type="inferred from homology"/>
<dbReference type="PANTHER" id="PTHR47572:SF4">
    <property type="entry name" value="LACTONASE DRP35"/>
    <property type="match status" value="1"/>
</dbReference>
<evidence type="ECO:0000259" key="3">
    <source>
        <dbReference type="Pfam" id="PF08450"/>
    </source>
</evidence>
<name>A0ABV6LW79_9ACTN</name>
<dbReference type="InterPro" id="IPR013658">
    <property type="entry name" value="SGL"/>
</dbReference>
<reference evidence="4 5" key="1">
    <citation type="submission" date="2024-09" db="EMBL/GenBank/DDBJ databases">
        <authorList>
            <person name="Sun Q."/>
            <person name="Mori K."/>
        </authorList>
    </citation>
    <scope>NUCLEOTIDE SEQUENCE [LARGE SCALE GENOMIC DNA]</scope>
    <source>
        <strain evidence="4 5">TBRC 3947</strain>
    </source>
</reference>
<gene>
    <name evidence="4" type="ORF">ACFFIA_03185</name>
</gene>
<evidence type="ECO:0000256" key="1">
    <source>
        <dbReference type="ARBA" id="ARBA00008853"/>
    </source>
</evidence>
<dbReference type="Gene3D" id="2.120.10.30">
    <property type="entry name" value="TolB, C-terminal domain"/>
    <property type="match status" value="1"/>
</dbReference>
<keyword evidence="2" id="KW-0378">Hydrolase</keyword>
<evidence type="ECO:0000256" key="2">
    <source>
        <dbReference type="ARBA" id="ARBA00022801"/>
    </source>
</evidence>
<feature type="domain" description="SMP-30/Gluconolactonase/LRE-like region" evidence="3">
    <location>
        <begin position="13"/>
        <end position="265"/>
    </location>
</feature>
<evidence type="ECO:0000313" key="4">
    <source>
        <dbReference type="EMBL" id="MFC0526656.1"/>
    </source>
</evidence>
<comment type="caution">
    <text evidence="4">The sequence shown here is derived from an EMBL/GenBank/DDBJ whole genome shotgun (WGS) entry which is preliminary data.</text>
</comment>
<dbReference type="InterPro" id="IPR051262">
    <property type="entry name" value="SMP-30/CGR1_Lactonase"/>
</dbReference>
<organism evidence="4 5">
    <name type="scientific">Phytohabitans kaempferiae</name>
    <dbReference type="NCBI Taxonomy" id="1620943"/>
    <lineage>
        <taxon>Bacteria</taxon>
        <taxon>Bacillati</taxon>
        <taxon>Actinomycetota</taxon>
        <taxon>Actinomycetes</taxon>
        <taxon>Micromonosporales</taxon>
        <taxon>Micromonosporaceae</taxon>
    </lineage>
</organism>
<dbReference type="Proteomes" id="UP001589867">
    <property type="component" value="Unassembled WGS sequence"/>
</dbReference>
<dbReference type="SUPFAM" id="SSF63829">
    <property type="entry name" value="Calcium-dependent phosphotriesterase"/>
    <property type="match status" value="1"/>
</dbReference>
<dbReference type="EMBL" id="JBHLUH010000004">
    <property type="protein sequence ID" value="MFC0526656.1"/>
    <property type="molecule type" value="Genomic_DNA"/>
</dbReference>
<dbReference type="PANTHER" id="PTHR47572">
    <property type="entry name" value="LIPOPROTEIN-RELATED"/>
    <property type="match status" value="1"/>
</dbReference>